<dbReference type="HOGENOM" id="CLU_2166140_0_0_5"/>
<accession>M4Z7S6</accession>
<keyword evidence="2" id="KW-1185">Reference proteome</keyword>
<evidence type="ECO:0000313" key="1">
    <source>
        <dbReference type="EMBL" id="BAM89151.1"/>
    </source>
</evidence>
<organism evidence="1 2">
    <name type="scientific">Bradyrhizobium oligotrophicum S58</name>
    <dbReference type="NCBI Taxonomy" id="1245469"/>
    <lineage>
        <taxon>Bacteria</taxon>
        <taxon>Pseudomonadati</taxon>
        <taxon>Pseudomonadota</taxon>
        <taxon>Alphaproteobacteria</taxon>
        <taxon>Hyphomicrobiales</taxon>
        <taxon>Nitrobacteraceae</taxon>
        <taxon>Bradyrhizobium</taxon>
    </lineage>
</organism>
<evidence type="ECO:0000313" key="2">
    <source>
        <dbReference type="Proteomes" id="UP000011841"/>
    </source>
</evidence>
<dbReference type="Proteomes" id="UP000011841">
    <property type="component" value="Chromosome"/>
</dbReference>
<name>M4Z7S6_9BRAD</name>
<dbReference type="AlphaFoldDB" id="M4Z7S6"/>
<proteinExistence type="predicted"/>
<protein>
    <submittedName>
        <fullName evidence="1">Uncharacterized protein</fullName>
    </submittedName>
</protein>
<reference evidence="1 2" key="1">
    <citation type="journal article" date="2013" name="Appl. Environ. Microbiol.">
        <title>Genome analysis suggests that the soil oligotrophic bacterium Agromonas oligotrophica (Bradyrhizobium oligotrophicum) is a nitrogen-fixing symbiont of Aeschynomene indica.</title>
        <authorList>
            <person name="Okubo T."/>
            <person name="Fukushima S."/>
            <person name="Itakura M."/>
            <person name="Oshima K."/>
            <person name="Longtonglang A."/>
            <person name="Teaumroong N."/>
            <person name="Mitsui H."/>
            <person name="Hattori M."/>
            <person name="Hattori R."/>
            <person name="Hattori T."/>
            <person name="Minamisawa K."/>
        </authorList>
    </citation>
    <scope>NUCLEOTIDE SEQUENCE [LARGE SCALE GENOMIC DNA]</scope>
    <source>
        <strain evidence="1 2">S58</strain>
    </source>
</reference>
<gene>
    <name evidence="1" type="ORF">S58_31530</name>
</gene>
<dbReference type="EMBL" id="AP012603">
    <property type="protein sequence ID" value="BAM89151.1"/>
    <property type="molecule type" value="Genomic_DNA"/>
</dbReference>
<dbReference type="KEGG" id="aol:S58_31530"/>
<sequence>MVKLSTAAPLAARYRGLSPGSAWPKMILRRGGRGGTGAVDQFLKYELPADLRSRFSERRSTVVRSLSRFGRSVRGEKSRETFSKLADFDSCKAKGVASEWRHARSRAALP</sequence>
<dbReference type="STRING" id="1245469.S58_31530"/>